<keyword evidence="4" id="KW-1185">Reference proteome</keyword>
<feature type="region of interest" description="Disordered" evidence="1">
    <location>
        <begin position="223"/>
        <end position="256"/>
    </location>
</feature>
<evidence type="ECO:0000313" key="4">
    <source>
        <dbReference type="Proteomes" id="UP000695022"/>
    </source>
</evidence>
<feature type="region of interest" description="Disordered" evidence="1">
    <location>
        <begin position="1"/>
        <end position="62"/>
    </location>
</feature>
<organism evidence="4 5">
    <name type="scientific">Priapulus caudatus</name>
    <name type="common">Priapulid worm</name>
    <dbReference type="NCBI Taxonomy" id="37621"/>
    <lineage>
        <taxon>Eukaryota</taxon>
        <taxon>Metazoa</taxon>
        <taxon>Ecdysozoa</taxon>
        <taxon>Scalidophora</taxon>
        <taxon>Priapulida</taxon>
        <taxon>Priapulimorpha</taxon>
        <taxon>Priapulimorphida</taxon>
        <taxon>Priapulidae</taxon>
        <taxon>Priapulus</taxon>
    </lineage>
</organism>
<evidence type="ECO:0000259" key="2">
    <source>
        <dbReference type="Pfam" id="PF20884"/>
    </source>
</evidence>
<dbReference type="Proteomes" id="UP000695022">
    <property type="component" value="Unplaced"/>
</dbReference>
<dbReference type="CDD" id="cd06080">
    <property type="entry name" value="PWWP_MUM1-like"/>
    <property type="match status" value="1"/>
</dbReference>
<name>A0ABM1E0X3_PRICU</name>
<feature type="domain" description="PWWP" evidence="3">
    <location>
        <begin position="288"/>
        <end position="420"/>
    </location>
</feature>
<evidence type="ECO:0000256" key="1">
    <source>
        <dbReference type="SAM" id="MobiDB-lite"/>
    </source>
</evidence>
<dbReference type="PANTHER" id="PTHR31333:SF6">
    <property type="entry name" value="MUM1 LIKE 1"/>
    <property type="match status" value="1"/>
</dbReference>
<gene>
    <name evidence="5" type="primary">LOC106807868</name>
</gene>
<dbReference type="InterPro" id="IPR040263">
    <property type="entry name" value="PWP3A_3B_4"/>
</dbReference>
<dbReference type="PANTHER" id="PTHR31333">
    <property type="entry name" value="PWWP DOMAIN-CONTAINING DNA REPAIR FACTOR 3 FAMILY MEMBER"/>
    <property type="match status" value="1"/>
</dbReference>
<feature type="domain" description="MUM1-like PWWP" evidence="2">
    <location>
        <begin position="109"/>
        <end position="163"/>
    </location>
</feature>
<reference evidence="5" key="1">
    <citation type="submission" date="2025-08" db="UniProtKB">
        <authorList>
            <consortium name="RefSeq"/>
        </authorList>
    </citation>
    <scope>IDENTIFICATION</scope>
</reference>
<evidence type="ECO:0000313" key="5">
    <source>
        <dbReference type="RefSeq" id="XP_014665844.1"/>
    </source>
</evidence>
<dbReference type="Pfam" id="PF20886">
    <property type="entry name" value="PWP3A-B_C"/>
    <property type="match status" value="1"/>
</dbReference>
<feature type="compositionally biased region" description="Polar residues" evidence="1">
    <location>
        <begin position="223"/>
        <end position="246"/>
    </location>
</feature>
<protein>
    <submittedName>
        <fullName evidence="5">PWWP domain-containing protein MUM1L1-like isoform X1</fullName>
    </submittedName>
</protein>
<evidence type="ECO:0000259" key="3">
    <source>
        <dbReference type="Pfam" id="PF20886"/>
    </source>
</evidence>
<proteinExistence type="predicted"/>
<dbReference type="Pfam" id="PF20884">
    <property type="entry name" value="MUM1-like_PWWP"/>
    <property type="match status" value="1"/>
</dbReference>
<accession>A0ABM1E0X3</accession>
<dbReference type="SUPFAM" id="SSF63748">
    <property type="entry name" value="Tudor/PWWP/MBT"/>
    <property type="match status" value="1"/>
</dbReference>
<dbReference type="GeneID" id="106807868"/>
<dbReference type="InterPro" id="IPR048795">
    <property type="entry name" value="PWP3A_3B_4_C"/>
</dbReference>
<sequence length="424" mass="47797">MDAASISQCGFERDLFESSSPRDDDDDDGNFLAATKSRCLGDADCLPSAEDAAPPRHRSPISMDRDALSLEQDGEVSDTDSDSDSFPVFDMLLGTSPAAARSQYSESDIVWAKYRDHPLWPAVVRKCYHKKVSILFITTPQSESRRGMKMSLKNLWPFGCERHGEFKYAGEHSHMSESFTVAYNYASDYLQKKSLGKTNLSLLDFIKSNECFTRSSNPAAATTDTITLSDNSPAPSGSGNFRSRSPSPAGCGGITEKQCDERVRQPLLTWQDDHEGDSPQLTAATMRRISRRNDLNETFIRFIKSDEMKEYLRKIAEGTIVSKRHKNFCGPSARLKNGLKHCTGLGPFTDSDQIDDLLKYLTDLHKRLFGDTLTTCVDYVFEVWLPEAIIYCMRKKRKMSTARAEEYCLRGPFLTKEERKFVFC</sequence>
<dbReference type="Gene3D" id="2.30.30.140">
    <property type="match status" value="1"/>
</dbReference>
<dbReference type="RefSeq" id="XP_014665844.1">
    <property type="nucleotide sequence ID" value="XM_014810358.1"/>
</dbReference>
<dbReference type="InterPro" id="IPR035504">
    <property type="entry name" value="MUM1-like_PWWP"/>
</dbReference>
<feature type="compositionally biased region" description="Basic and acidic residues" evidence="1">
    <location>
        <begin position="11"/>
        <end position="22"/>
    </location>
</feature>